<evidence type="ECO:0000313" key="3">
    <source>
        <dbReference type="Proteomes" id="UP000242881"/>
    </source>
</evidence>
<dbReference type="Proteomes" id="UP000242881">
    <property type="component" value="Unassembled WGS sequence"/>
</dbReference>
<feature type="transmembrane region" description="Helical" evidence="1">
    <location>
        <begin position="74"/>
        <end position="92"/>
    </location>
</feature>
<gene>
    <name evidence="2" type="ORF">C0187_02365</name>
</gene>
<keyword evidence="1" id="KW-0812">Transmembrane</keyword>
<comment type="caution">
    <text evidence="2">The sequence shown here is derived from an EMBL/GenBank/DDBJ whole genome shotgun (WGS) entry which is preliminary data.</text>
</comment>
<name>A0A2J6WNY2_9BACT</name>
<dbReference type="AlphaFoldDB" id="A0A2J6WNY2"/>
<organism evidence="2 3">
    <name type="scientific">Calditerrivibrio nitroreducens</name>
    <dbReference type="NCBI Taxonomy" id="477976"/>
    <lineage>
        <taxon>Bacteria</taxon>
        <taxon>Pseudomonadati</taxon>
        <taxon>Deferribacterota</taxon>
        <taxon>Deferribacteres</taxon>
        <taxon>Deferribacterales</taxon>
        <taxon>Calditerrivibrionaceae</taxon>
    </lineage>
</organism>
<reference evidence="2 3" key="1">
    <citation type="submission" date="2018-01" db="EMBL/GenBank/DDBJ databases">
        <title>Metagenomic assembled genomes from two thermal pools in the Uzon Caldera, Kamchatka, Russia.</title>
        <authorList>
            <person name="Wilkins L."/>
            <person name="Ettinger C."/>
        </authorList>
    </citation>
    <scope>NUCLEOTIDE SEQUENCE [LARGE SCALE GENOMIC DNA]</scope>
    <source>
        <strain evidence="2">ZAV-05</strain>
    </source>
</reference>
<dbReference type="EMBL" id="PNIN01000027">
    <property type="protein sequence ID" value="PMP72114.1"/>
    <property type="molecule type" value="Genomic_DNA"/>
</dbReference>
<evidence type="ECO:0000313" key="2">
    <source>
        <dbReference type="EMBL" id="PMP72114.1"/>
    </source>
</evidence>
<keyword evidence="1" id="KW-0472">Membrane</keyword>
<feature type="transmembrane region" description="Helical" evidence="1">
    <location>
        <begin position="41"/>
        <end position="68"/>
    </location>
</feature>
<protein>
    <submittedName>
        <fullName evidence="2">Uncharacterized protein</fullName>
    </submittedName>
</protein>
<evidence type="ECO:0000256" key="1">
    <source>
        <dbReference type="SAM" id="Phobius"/>
    </source>
</evidence>
<keyword evidence="1" id="KW-1133">Transmembrane helix</keyword>
<sequence>MVNRLEITEDFQKLVESLDVKYKGSSFNPFKFHKDVNGTQVPVYFIGTPGLFVAIMATIISVILMGMVKLNASFWVWVVVLIVSAILLRVALKIDKARQIRFFSNDLLIRSYRLMKRYNEEVLDDRVLIDIKNHLEEFSKYINDNVVDKQMLIVEKLINEKGD</sequence>
<accession>A0A2J6WNY2</accession>
<proteinExistence type="predicted"/>